<dbReference type="PANTHER" id="PTHR21310">
    <property type="entry name" value="AMINOGLYCOSIDE PHOSPHOTRANSFERASE-RELATED-RELATED"/>
    <property type="match status" value="1"/>
</dbReference>
<dbReference type="SUPFAM" id="SSF56112">
    <property type="entry name" value="Protein kinase-like (PK-like)"/>
    <property type="match status" value="1"/>
</dbReference>
<dbReference type="GeneID" id="9181680"/>
<dbReference type="Proteomes" id="UP000006911">
    <property type="component" value="Unassembled WGS sequence"/>
</dbReference>
<dbReference type="KEGG" id="tml:GSTUM_00007508001"/>
<dbReference type="OMA" id="RMFWGDP"/>
<dbReference type="HOGENOM" id="CLU_019843_0_0_1"/>
<evidence type="ECO:0000313" key="4">
    <source>
        <dbReference type="Proteomes" id="UP000006911"/>
    </source>
</evidence>
<reference evidence="3 4" key="1">
    <citation type="journal article" date="2010" name="Nature">
        <title>Perigord black truffle genome uncovers evolutionary origins and mechanisms of symbiosis.</title>
        <authorList>
            <person name="Martin F."/>
            <person name="Kohler A."/>
            <person name="Murat C."/>
            <person name="Balestrini R."/>
            <person name="Coutinho P.M."/>
            <person name="Jaillon O."/>
            <person name="Montanini B."/>
            <person name="Morin E."/>
            <person name="Noel B."/>
            <person name="Percudani R."/>
            <person name="Porcel B."/>
            <person name="Rubini A."/>
            <person name="Amicucci A."/>
            <person name="Amselem J."/>
            <person name="Anthouard V."/>
            <person name="Arcioni S."/>
            <person name="Artiguenave F."/>
            <person name="Aury J.M."/>
            <person name="Ballario P."/>
            <person name="Bolchi A."/>
            <person name="Brenna A."/>
            <person name="Brun A."/>
            <person name="Buee M."/>
            <person name="Cantarel B."/>
            <person name="Chevalier G."/>
            <person name="Couloux A."/>
            <person name="Da Silva C."/>
            <person name="Denoeud F."/>
            <person name="Duplessis S."/>
            <person name="Ghignone S."/>
            <person name="Hilselberger B."/>
            <person name="Iotti M."/>
            <person name="Marcais B."/>
            <person name="Mello A."/>
            <person name="Miranda M."/>
            <person name="Pacioni G."/>
            <person name="Quesneville H."/>
            <person name="Riccioni C."/>
            <person name="Ruotolo R."/>
            <person name="Splivallo R."/>
            <person name="Stocchi V."/>
            <person name="Tisserant E."/>
            <person name="Viscomi A.R."/>
            <person name="Zambonelli A."/>
            <person name="Zampieri E."/>
            <person name="Henrissat B."/>
            <person name="Lebrun M.H."/>
            <person name="Paolocci F."/>
            <person name="Bonfante P."/>
            <person name="Ottonello S."/>
            <person name="Wincker P."/>
        </authorList>
    </citation>
    <scope>NUCLEOTIDE SEQUENCE [LARGE SCALE GENOMIC DNA]</scope>
    <source>
        <strain evidence="3 4">Mel28</strain>
    </source>
</reference>
<evidence type="ECO:0000256" key="1">
    <source>
        <dbReference type="SAM" id="MobiDB-lite"/>
    </source>
</evidence>
<dbReference type="InterPro" id="IPR011009">
    <property type="entry name" value="Kinase-like_dom_sf"/>
</dbReference>
<feature type="region of interest" description="Disordered" evidence="1">
    <location>
        <begin position="1"/>
        <end position="24"/>
    </location>
</feature>
<dbReference type="InterPro" id="IPR051678">
    <property type="entry name" value="AGP_Transferase"/>
</dbReference>
<evidence type="ECO:0000313" key="3">
    <source>
        <dbReference type="EMBL" id="CAZ83710.1"/>
    </source>
</evidence>
<dbReference type="InParanoid" id="D5GGT8"/>
<organism evidence="3 4">
    <name type="scientific">Tuber melanosporum (strain Mel28)</name>
    <name type="common">Perigord black truffle</name>
    <dbReference type="NCBI Taxonomy" id="656061"/>
    <lineage>
        <taxon>Eukaryota</taxon>
        <taxon>Fungi</taxon>
        <taxon>Dikarya</taxon>
        <taxon>Ascomycota</taxon>
        <taxon>Pezizomycotina</taxon>
        <taxon>Pezizomycetes</taxon>
        <taxon>Pezizales</taxon>
        <taxon>Tuberaceae</taxon>
        <taxon>Tuber</taxon>
    </lineage>
</organism>
<sequence length="359" mass="38934">MVKTSVTGSVPEPSSPSGGQQTVPSELQQILAKALLHPSSSPSTTPTITGITDLSTSQTTRTYNASYKITLSTNTSCVLKISPSLETRVLRYERSILESEADILRLLALLGERKGGELANVTIPEVLSYDDTGNIIDSPYILLSYIPGTRFDSERGRMSSEQVERVERGMGRYLRSLADATSRPDGTGGGFGRATRSAKRYPLWRDAFTALVEAVLSDGEEMLVLLPYQEIRLQVRLWSSALDEVVGPSLAVLDFDDGAVLLAPGSLEMVGAVDFERAGWYDPLLCAACLRPSRAFVEGYGAEALEVGGAKARRLLYSCYYACVKVVSAYCRGTGDCDEMEERKNLMSSLNELANLAGQ</sequence>
<dbReference type="PANTHER" id="PTHR21310:SF59">
    <property type="entry name" value="AMINOGLYCOSIDE PHOSPHOTRANSFERASE DOMAIN-CONTAINING PROTEIN"/>
    <property type="match status" value="1"/>
</dbReference>
<accession>D5GGT8</accession>
<dbReference type="Pfam" id="PF01636">
    <property type="entry name" value="APH"/>
    <property type="match status" value="1"/>
</dbReference>
<gene>
    <name evidence="3" type="ORF">GSTUM_00007508001</name>
</gene>
<dbReference type="AlphaFoldDB" id="D5GGT8"/>
<feature type="domain" description="Aminoglycoside phosphotransferase" evidence="2">
    <location>
        <begin position="64"/>
        <end position="285"/>
    </location>
</feature>
<evidence type="ECO:0000259" key="2">
    <source>
        <dbReference type="Pfam" id="PF01636"/>
    </source>
</evidence>
<dbReference type="EMBL" id="FN430275">
    <property type="protein sequence ID" value="CAZ83710.1"/>
    <property type="molecule type" value="Genomic_DNA"/>
</dbReference>
<feature type="compositionally biased region" description="Low complexity" evidence="1">
    <location>
        <begin position="1"/>
        <end position="22"/>
    </location>
</feature>
<proteinExistence type="predicted"/>
<name>D5GGT8_TUBMM</name>
<keyword evidence="4" id="KW-1185">Reference proteome</keyword>
<dbReference type="RefSeq" id="XP_002839519.1">
    <property type="nucleotide sequence ID" value="XM_002839473.1"/>
</dbReference>
<protein>
    <submittedName>
        <fullName evidence="3">(Perigord truffle) hypothetical protein</fullName>
    </submittedName>
</protein>
<dbReference type="eggNOG" id="ENOG502S1B6">
    <property type="taxonomic scope" value="Eukaryota"/>
</dbReference>
<dbReference type="InterPro" id="IPR002575">
    <property type="entry name" value="Aminoglycoside_PTrfase"/>
</dbReference>